<dbReference type="InterPro" id="IPR050373">
    <property type="entry name" value="Fibrinogen_C-term_domain"/>
</dbReference>
<dbReference type="Pfam" id="PF00147">
    <property type="entry name" value="Fibrinogen_C"/>
    <property type="match status" value="1"/>
</dbReference>
<keyword evidence="4" id="KW-1185">Reference proteome</keyword>
<dbReference type="InterPro" id="IPR002181">
    <property type="entry name" value="Fibrinogen_a/b/g_C_dom"/>
</dbReference>
<sequence>MQKHKRRVQHETEKRHTACKHQTQKTTHKPTRPMGNQCRLWTAICHASSKWCGYPGLCAHNPLTSPITQRSRRTYNCGVKQPPHCDCYVIKKMYGSAKSGVYNVSLADMTHIQAYCDMETAGGGWTVFQRRQDGSVDFYRTWKEYKTGFGDPAAEHWLGNDNLYQLTNRNNICELYIILESWNNITGYARYSRFAIDDESNAYRLHVGNFTGFNVGRDCFRYHDSMKFTTKDYDNDLMNFNCASGNDRGAWWYNACEICGLNGLYNETSSIRGIEWLGFPGGSINMKFTQMMVRCE</sequence>
<dbReference type="NCBIfam" id="NF040941">
    <property type="entry name" value="GGGWT_bact"/>
    <property type="match status" value="1"/>
</dbReference>
<comment type="caution">
    <text evidence="3">The sequence shown here is derived from an EMBL/GenBank/DDBJ whole genome shotgun (WGS) entry which is preliminary data.</text>
</comment>
<dbReference type="AlphaFoldDB" id="A0AA89CBW7"/>
<evidence type="ECO:0000256" key="1">
    <source>
        <dbReference type="SAM" id="MobiDB-lite"/>
    </source>
</evidence>
<dbReference type="Gene3D" id="3.90.215.10">
    <property type="entry name" value="Gamma Fibrinogen, chain A, domain 1"/>
    <property type="match status" value="1"/>
</dbReference>
<evidence type="ECO:0000313" key="3">
    <source>
        <dbReference type="EMBL" id="KAK3104589.1"/>
    </source>
</evidence>
<gene>
    <name evidence="3" type="ORF">FSP39_005688</name>
</gene>
<reference evidence="3" key="1">
    <citation type="submission" date="2019-08" db="EMBL/GenBank/DDBJ databases">
        <title>The improved chromosome-level genome for the pearl oyster Pinctada fucata martensii using PacBio sequencing and Hi-C.</title>
        <authorList>
            <person name="Zheng Z."/>
        </authorList>
    </citation>
    <scope>NUCLEOTIDE SEQUENCE</scope>
    <source>
        <strain evidence="3">ZZ-2019</strain>
        <tissue evidence="3">Adductor muscle</tissue>
    </source>
</reference>
<evidence type="ECO:0000259" key="2">
    <source>
        <dbReference type="PROSITE" id="PS51406"/>
    </source>
</evidence>
<dbReference type="SUPFAM" id="SSF56496">
    <property type="entry name" value="Fibrinogen C-terminal domain-like"/>
    <property type="match status" value="1"/>
</dbReference>
<dbReference type="EMBL" id="VSWD01000004">
    <property type="protein sequence ID" value="KAK3104589.1"/>
    <property type="molecule type" value="Genomic_DNA"/>
</dbReference>
<proteinExistence type="predicted"/>
<dbReference type="Proteomes" id="UP001186944">
    <property type="component" value="Unassembled WGS sequence"/>
</dbReference>
<accession>A0AA89CBW7</accession>
<dbReference type="GO" id="GO:0005615">
    <property type="term" value="C:extracellular space"/>
    <property type="evidence" value="ECO:0007669"/>
    <property type="project" value="TreeGrafter"/>
</dbReference>
<dbReference type="InterPro" id="IPR014716">
    <property type="entry name" value="Fibrinogen_a/b/g_C_1"/>
</dbReference>
<protein>
    <recommendedName>
        <fullName evidence="2">Fibrinogen C-terminal domain-containing protein</fullName>
    </recommendedName>
</protein>
<dbReference type="SMART" id="SM00186">
    <property type="entry name" value="FBG"/>
    <property type="match status" value="1"/>
</dbReference>
<organism evidence="3 4">
    <name type="scientific">Pinctada imbricata</name>
    <name type="common">Atlantic pearl-oyster</name>
    <name type="synonym">Pinctada martensii</name>
    <dbReference type="NCBI Taxonomy" id="66713"/>
    <lineage>
        <taxon>Eukaryota</taxon>
        <taxon>Metazoa</taxon>
        <taxon>Spiralia</taxon>
        <taxon>Lophotrochozoa</taxon>
        <taxon>Mollusca</taxon>
        <taxon>Bivalvia</taxon>
        <taxon>Autobranchia</taxon>
        <taxon>Pteriomorphia</taxon>
        <taxon>Pterioida</taxon>
        <taxon>Pterioidea</taxon>
        <taxon>Pteriidae</taxon>
        <taxon>Pinctada</taxon>
    </lineage>
</organism>
<feature type="compositionally biased region" description="Basic residues" evidence="1">
    <location>
        <begin position="17"/>
        <end position="31"/>
    </location>
</feature>
<dbReference type="PANTHER" id="PTHR19143">
    <property type="entry name" value="FIBRINOGEN/TENASCIN/ANGIOPOEITIN"/>
    <property type="match status" value="1"/>
</dbReference>
<evidence type="ECO:0000313" key="4">
    <source>
        <dbReference type="Proteomes" id="UP001186944"/>
    </source>
</evidence>
<feature type="region of interest" description="Disordered" evidence="1">
    <location>
        <begin position="1"/>
        <end position="32"/>
    </location>
</feature>
<name>A0AA89CBW7_PINIB</name>
<dbReference type="InterPro" id="IPR036056">
    <property type="entry name" value="Fibrinogen-like_C"/>
</dbReference>
<feature type="domain" description="Fibrinogen C-terminal" evidence="2">
    <location>
        <begin position="78"/>
        <end position="296"/>
    </location>
</feature>
<dbReference type="PROSITE" id="PS51406">
    <property type="entry name" value="FIBRINOGEN_C_2"/>
    <property type="match status" value="1"/>
</dbReference>
<dbReference type="CDD" id="cd00087">
    <property type="entry name" value="FReD"/>
    <property type="match status" value="1"/>
</dbReference>